<evidence type="ECO:0000313" key="8">
    <source>
        <dbReference type="EMBL" id="MBK1784862.1"/>
    </source>
</evidence>
<dbReference type="RefSeq" id="WP_200317567.1">
    <property type="nucleotide sequence ID" value="NZ_JAENJH010000002.1"/>
</dbReference>
<comment type="similarity">
    <text evidence="1">Belongs to the sigma-70 factor family. ECF subfamily.</text>
</comment>
<evidence type="ECO:0000256" key="5">
    <source>
        <dbReference type="ARBA" id="ARBA00023163"/>
    </source>
</evidence>
<dbReference type="Proteomes" id="UP000635245">
    <property type="component" value="Unassembled WGS sequence"/>
</dbReference>
<dbReference type="AlphaFoldDB" id="A0A934QRE4"/>
<dbReference type="PANTHER" id="PTHR30173:SF36">
    <property type="entry name" value="ECF RNA POLYMERASE SIGMA FACTOR SIGJ"/>
    <property type="match status" value="1"/>
</dbReference>
<dbReference type="InterPro" id="IPR052704">
    <property type="entry name" value="ECF_Sigma-70_Domain"/>
</dbReference>
<dbReference type="EMBL" id="JAENJH010000002">
    <property type="protein sequence ID" value="MBK1784862.1"/>
    <property type="molecule type" value="Genomic_DNA"/>
</dbReference>
<evidence type="ECO:0000256" key="1">
    <source>
        <dbReference type="ARBA" id="ARBA00010641"/>
    </source>
</evidence>
<evidence type="ECO:0000313" key="9">
    <source>
        <dbReference type="Proteomes" id="UP000635245"/>
    </source>
</evidence>
<dbReference type="InterPro" id="IPR014284">
    <property type="entry name" value="RNA_pol_sigma-70_dom"/>
</dbReference>
<evidence type="ECO:0000259" key="7">
    <source>
        <dbReference type="Pfam" id="PF08281"/>
    </source>
</evidence>
<dbReference type="InterPro" id="IPR036388">
    <property type="entry name" value="WH-like_DNA-bd_sf"/>
</dbReference>
<dbReference type="NCBIfam" id="TIGR02937">
    <property type="entry name" value="sigma70-ECF"/>
    <property type="match status" value="1"/>
</dbReference>
<dbReference type="InterPro" id="IPR007627">
    <property type="entry name" value="RNA_pol_sigma70_r2"/>
</dbReference>
<proteinExistence type="inferred from homology"/>
<dbReference type="NCBIfam" id="TIGR02960">
    <property type="entry name" value="SigX5"/>
    <property type="match status" value="1"/>
</dbReference>
<evidence type="ECO:0000256" key="2">
    <source>
        <dbReference type="ARBA" id="ARBA00011344"/>
    </source>
</evidence>
<accession>A0A934QRE4</accession>
<dbReference type="SUPFAM" id="SSF88659">
    <property type="entry name" value="Sigma3 and sigma4 domains of RNA polymerase sigma factors"/>
    <property type="match status" value="1"/>
</dbReference>
<sequence length="319" mass="35315">MTDPALLDRHRIELTAYCYRMLGSGFEAEDAVQETLVRAWRHRERYDESRATVRSWLYSIATNVCFDMLRSAQRRARAMDLGPAARPGTPLGAPLPEHTWLQPVPDDRVLREDGDPAEVAVGRETVRLAFVAALQLLPPRQRAVLILRDVLRWKADEVAALLETSTASVTSAVQRARATLGGAGLGEDPSSGPLDERQRALLDRYVTAFEAHDVHTLVALLHSDATMSMPPFAWWLSGRDDIAAVVTQSGQPCEHDRLLPVRANGGPAFGQYRDGVGFALVLLEPRGDRIAHTTTYLDAPRLFPFFGLPMSFPEPARTT</sequence>
<comment type="caution">
    <text evidence="8">The sequence shown here is derived from an EMBL/GenBank/DDBJ whole genome shotgun (WGS) entry which is preliminary data.</text>
</comment>
<dbReference type="InterPro" id="IPR014305">
    <property type="entry name" value="RNA_pol_sigma-G_actinobac"/>
</dbReference>
<dbReference type="SUPFAM" id="SSF88946">
    <property type="entry name" value="Sigma2 domain of RNA polymerase sigma factors"/>
    <property type="match status" value="1"/>
</dbReference>
<evidence type="ECO:0000259" key="6">
    <source>
        <dbReference type="Pfam" id="PF04542"/>
    </source>
</evidence>
<keyword evidence="4" id="KW-0731">Sigma factor</keyword>
<dbReference type="InterPro" id="IPR013325">
    <property type="entry name" value="RNA_pol_sigma_r2"/>
</dbReference>
<evidence type="ECO:0000256" key="4">
    <source>
        <dbReference type="ARBA" id="ARBA00023082"/>
    </source>
</evidence>
<keyword evidence="9" id="KW-1185">Reference proteome</keyword>
<dbReference type="Gene3D" id="1.10.10.10">
    <property type="entry name" value="Winged helix-like DNA-binding domain superfamily/Winged helix DNA-binding domain"/>
    <property type="match status" value="1"/>
</dbReference>
<dbReference type="InterPro" id="IPR013324">
    <property type="entry name" value="RNA_pol_sigma_r3/r4-like"/>
</dbReference>
<dbReference type="GO" id="GO:0016987">
    <property type="term" value="F:sigma factor activity"/>
    <property type="evidence" value="ECO:0007669"/>
    <property type="project" value="UniProtKB-KW"/>
</dbReference>
<dbReference type="InterPro" id="IPR032710">
    <property type="entry name" value="NTF2-like_dom_sf"/>
</dbReference>
<reference evidence="8" key="1">
    <citation type="submission" date="2020-12" db="EMBL/GenBank/DDBJ databases">
        <title>Prauserella sp. ASG 168, a novel actinomycete isolated from cave rock.</title>
        <authorList>
            <person name="Suriyachadkun C."/>
        </authorList>
    </citation>
    <scope>NUCLEOTIDE SEQUENCE</scope>
    <source>
        <strain evidence="8">ASG 168</strain>
    </source>
</reference>
<dbReference type="Gene3D" id="3.10.450.50">
    <property type="match status" value="1"/>
</dbReference>
<feature type="domain" description="RNA polymerase sigma-70 region 2" evidence="6">
    <location>
        <begin position="6"/>
        <end position="75"/>
    </location>
</feature>
<dbReference type="GO" id="GO:0006352">
    <property type="term" value="P:DNA-templated transcription initiation"/>
    <property type="evidence" value="ECO:0007669"/>
    <property type="project" value="InterPro"/>
</dbReference>
<dbReference type="CDD" id="cd06171">
    <property type="entry name" value="Sigma70_r4"/>
    <property type="match status" value="1"/>
</dbReference>
<dbReference type="PANTHER" id="PTHR30173">
    <property type="entry name" value="SIGMA 19 FACTOR"/>
    <property type="match status" value="1"/>
</dbReference>
<dbReference type="NCBIfam" id="NF006089">
    <property type="entry name" value="PRK08241.1"/>
    <property type="match status" value="1"/>
</dbReference>
<name>A0A934QRE4_9PSEU</name>
<organism evidence="8 9">
    <name type="scientific">Prauserella cavernicola</name>
    <dbReference type="NCBI Taxonomy" id="2800127"/>
    <lineage>
        <taxon>Bacteria</taxon>
        <taxon>Bacillati</taxon>
        <taxon>Actinomycetota</taxon>
        <taxon>Actinomycetes</taxon>
        <taxon>Pseudonocardiales</taxon>
        <taxon>Pseudonocardiaceae</taxon>
        <taxon>Prauserella</taxon>
    </lineage>
</organism>
<keyword evidence="5" id="KW-0804">Transcription</keyword>
<dbReference type="InterPro" id="IPR013249">
    <property type="entry name" value="RNA_pol_sigma70_r4_t2"/>
</dbReference>
<dbReference type="Pfam" id="PF08281">
    <property type="entry name" value="Sigma70_r4_2"/>
    <property type="match status" value="1"/>
</dbReference>
<comment type="subunit">
    <text evidence="2">Interacts transiently with the RNA polymerase catalytic core formed by RpoA, RpoB, RpoC and RpoZ (2 alpha, 1 beta, 1 beta' and 1 omega subunit) to form the RNA polymerase holoenzyme that can initiate transcription.</text>
</comment>
<dbReference type="GO" id="GO:0003677">
    <property type="term" value="F:DNA binding"/>
    <property type="evidence" value="ECO:0007669"/>
    <property type="project" value="InterPro"/>
</dbReference>
<protein>
    <submittedName>
        <fullName evidence="8">Sigma-70 family RNA polymerase sigma factor</fullName>
    </submittedName>
</protein>
<keyword evidence="3" id="KW-0805">Transcription regulation</keyword>
<dbReference type="Pfam" id="PF04542">
    <property type="entry name" value="Sigma70_r2"/>
    <property type="match status" value="1"/>
</dbReference>
<feature type="domain" description="RNA polymerase sigma factor 70 region 4 type 2" evidence="7">
    <location>
        <begin position="128"/>
        <end position="180"/>
    </location>
</feature>
<evidence type="ECO:0000256" key="3">
    <source>
        <dbReference type="ARBA" id="ARBA00023015"/>
    </source>
</evidence>
<dbReference type="SUPFAM" id="SSF54427">
    <property type="entry name" value="NTF2-like"/>
    <property type="match status" value="1"/>
</dbReference>
<gene>
    <name evidence="8" type="ORF">JHE00_11035</name>
</gene>
<dbReference type="Gene3D" id="1.10.1740.10">
    <property type="match status" value="1"/>
</dbReference>